<evidence type="ECO:0000313" key="2">
    <source>
        <dbReference type="Proteomes" id="UP000297245"/>
    </source>
</evidence>
<protein>
    <submittedName>
        <fullName evidence="1">Uncharacterized protein</fullName>
    </submittedName>
</protein>
<sequence>MRTYKPLFSTELSLMVFWLSRNSSCLSQVIGNPKYLDKIERITYDALPAIPTGVLAAAEPNRRTEYKAELINQRRASS</sequence>
<dbReference type="EMBL" id="ML179538">
    <property type="protein sequence ID" value="THU85603.1"/>
    <property type="molecule type" value="Genomic_DNA"/>
</dbReference>
<dbReference type="Proteomes" id="UP000297245">
    <property type="component" value="Unassembled WGS sequence"/>
</dbReference>
<organism evidence="1 2">
    <name type="scientific">Dendrothele bispora (strain CBS 962.96)</name>
    <dbReference type="NCBI Taxonomy" id="1314807"/>
    <lineage>
        <taxon>Eukaryota</taxon>
        <taxon>Fungi</taxon>
        <taxon>Dikarya</taxon>
        <taxon>Basidiomycota</taxon>
        <taxon>Agaricomycotina</taxon>
        <taxon>Agaricomycetes</taxon>
        <taxon>Agaricomycetidae</taxon>
        <taxon>Agaricales</taxon>
        <taxon>Agaricales incertae sedis</taxon>
        <taxon>Dendrothele</taxon>
    </lineage>
</organism>
<keyword evidence="2" id="KW-1185">Reference proteome</keyword>
<accession>A0A4S8LAN9</accession>
<evidence type="ECO:0000313" key="1">
    <source>
        <dbReference type="EMBL" id="THU85603.1"/>
    </source>
</evidence>
<reference evidence="1 2" key="1">
    <citation type="journal article" date="2019" name="Nat. Ecol. Evol.">
        <title>Megaphylogeny resolves global patterns of mushroom evolution.</title>
        <authorList>
            <person name="Varga T."/>
            <person name="Krizsan K."/>
            <person name="Foldi C."/>
            <person name="Dima B."/>
            <person name="Sanchez-Garcia M."/>
            <person name="Sanchez-Ramirez S."/>
            <person name="Szollosi G.J."/>
            <person name="Szarkandi J.G."/>
            <person name="Papp V."/>
            <person name="Albert L."/>
            <person name="Andreopoulos W."/>
            <person name="Angelini C."/>
            <person name="Antonin V."/>
            <person name="Barry K.W."/>
            <person name="Bougher N.L."/>
            <person name="Buchanan P."/>
            <person name="Buyck B."/>
            <person name="Bense V."/>
            <person name="Catcheside P."/>
            <person name="Chovatia M."/>
            <person name="Cooper J."/>
            <person name="Damon W."/>
            <person name="Desjardin D."/>
            <person name="Finy P."/>
            <person name="Geml J."/>
            <person name="Haridas S."/>
            <person name="Hughes K."/>
            <person name="Justo A."/>
            <person name="Karasinski D."/>
            <person name="Kautmanova I."/>
            <person name="Kiss B."/>
            <person name="Kocsube S."/>
            <person name="Kotiranta H."/>
            <person name="LaButti K.M."/>
            <person name="Lechner B.E."/>
            <person name="Liimatainen K."/>
            <person name="Lipzen A."/>
            <person name="Lukacs Z."/>
            <person name="Mihaltcheva S."/>
            <person name="Morgado L.N."/>
            <person name="Niskanen T."/>
            <person name="Noordeloos M.E."/>
            <person name="Ohm R.A."/>
            <person name="Ortiz-Santana B."/>
            <person name="Ovrebo C."/>
            <person name="Racz N."/>
            <person name="Riley R."/>
            <person name="Savchenko A."/>
            <person name="Shiryaev A."/>
            <person name="Soop K."/>
            <person name="Spirin V."/>
            <person name="Szebenyi C."/>
            <person name="Tomsovsky M."/>
            <person name="Tulloss R.E."/>
            <person name="Uehling J."/>
            <person name="Grigoriev I.V."/>
            <person name="Vagvolgyi C."/>
            <person name="Papp T."/>
            <person name="Martin F.M."/>
            <person name="Miettinen O."/>
            <person name="Hibbett D.S."/>
            <person name="Nagy L.G."/>
        </authorList>
    </citation>
    <scope>NUCLEOTIDE SEQUENCE [LARGE SCALE GENOMIC DNA]</scope>
    <source>
        <strain evidence="1 2">CBS 962.96</strain>
    </source>
</reference>
<gene>
    <name evidence="1" type="ORF">K435DRAFT_869110</name>
</gene>
<name>A0A4S8LAN9_DENBC</name>
<proteinExistence type="predicted"/>
<dbReference type="AlphaFoldDB" id="A0A4S8LAN9"/>